<dbReference type="EMBL" id="CP098611">
    <property type="protein sequence ID" value="USR90778.1"/>
    <property type="molecule type" value="Genomic_DNA"/>
</dbReference>
<dbReference type="InterPro" id="IPR001173">
    <property type="entry name" value="Glyco_trans_2-like"/>
</dbReference>
<sequence>MDFTVAIRTYNGEKRIGKILERLKAQTQTDSIEWEVVIVDNNSCDNTAAIIKSQQETWPSHSQLHYFFEPKQGASYARARCIQEAQSELIGFLDDDNYPAEDWVFEAYQFAQAYPQAGAYSGQIHGDYEVEPPANFNRIASFIPIMERGNKPLCYTSYKYARKKVYPPGAGLVIRKQPWLDSVPKKLVLQGPVGTSLNAKGEDIEALSYLAMAGWEIWYNPKMHIYHQIPARRFEREYLIEFFKGIGLSRHRTRMLNYKSWQKPWFTVAYFVNDCRKLVRHAWQYRDVLEEDAVAAAELQFFKSCLVSPLFIWKMLYLSRDKPSKP</sequence>
<dbReference type="Pfam" id="PF00535">
    <property type="entry name" value="Glycos_transf_2"/>
    <property type="match status" value="1"/>
</dbReference>
<dbReference type="SUPFAM" id="SSF53448">
    <property type="entry name" value="Nucleotide-diphospho-sugar transferases"/>
    <property type="match status" value="1"/>
</dbReference>
<evidence type="ECO:0000313" key="2">
    <source>
        <dbReference type="EMBL" id="USR90778.1"/>
    </source>
</evidence>
<dbReference type="PANTHER" id="PTHR43685:SF2">
    <property type="entry name" value="GLYCOSYLTRANSFERASE 2-LIKE DOMAIN-CONTAINING PROTEIN"/>
    <property type="match status" value="1"/>
</dbReference>
<reference evidence="2" key="1">
    <citation type="submission" date="2022-06" db="EMBL/GenBank/DDBJ databases">
        <title>Genome sequence of Phormidium yuhuli AB48 isolated from an industrial photobioreactor environment.</title>
        <authorList>
            <person name="Qiu Y."/>
            <person name="Noonan A.J.C."/>
            <person name="Dofher K."/>
            <person name="Koch M."/>
            <person name="Kieft B."/>
            <person name="Lin X."/>
            <person name="Ziels R.M."/>
            <person name="Hallam S.J."/>
        </authorList>
    </citation>
    <scope>NUCLEOTIDE SEQUENCE</scope>
    <source>
        <strain evidence="2">AB48</strain>
    </source>
</reference>
<dbReference type="PANTHER" id="PTHR43685">
    <property type="entry name" value="GLYCOSYLTRANSFERASE"/>
    <property type="match status" value="1"/>
</dbReference>
<proteinExistence type="predicted"/>
<dbReference type="InterPro" id="IPR029044">
    <property type="entry name" value="Nucleotide-diphossugar_trans"/>
</dbReference>
<organism evidence="2 3">
    <name type="scientific">Phormidium yuhuli AB48</name>
    <dbReference type="NCBI Taxonomy" id="2940671"/>
    <lineage>
        <taxon>Bacteria</taxon>
        <taxon>Bacillati</taxon>
        <taxon>Cyanobacteriota</taxon>
        <taxon>Cyanophyceae</taxon>
        <taxon>Oscillatoriophycideae</taxon>
        <taxon>Oscillatoriales</taxon>
        <taxon>Oscillatoriaceae</taxon>
        <taxon>Phormidium</taxon>
        <taxon>Phormidium yuhuli</taxon>
    </lineage>
</organism>
<gene>
    <name evidence="2" type="primary">hpsE</name>
    <name evidence="2" type="ORF">NEA10_18460</name>
</gene>
<dbReference type="NCBIfam" id="NF038302">
    <property type="entry name" value="EPS_HpsE"/>
    <property type="match status" value="1"/>
</dbReference>
<feature type="domain" description="Glycosyltransferase 2-like" evidence="1">
    <location>
        <begin position="4"/>
        <end position="134"/>
    </location>
</feature>
<accession>A0ABY5ANJ6</accession>
<dbReference type="Proteomes" id="UP001056708">
    <property type="component" value="Chromosome"/>
</dbReference>
<dbReference type="RefSeq" id="WP_252662802.1">
    <property type="nucleotide sequence ID" value="NZ_CP098611.1"/>
</dbReference>
<dbReference type="CDD" id="cd00761">
    <property type="entry name" value="Glyco_tranf_GTA_type"/>
    <property type="match status" value="1"/>
</dbReference>
<evidence type="ECO:0000313" key="3">
    <source>
        <dbReference type="Proteomes" id="UP001056708"/>
    </source>
</evidence>
<keyword evidence="3" id="KW-1185">Reference proteome</keyword>
<protein>
    <submittedName>
        <fullName evidence="2">Hormogonium polysaccharide biosynthesis glycosyltransferase HpsE</fullName>
    </submittedName>
</protein>
<dbReference type="InterPro" id="IPR050834">
    <property type="entry name" value="Glycosyltransf_2"/>
</dbReference>
<dbReference type="Gene3D" id="3.90.550.10">
    <property type="entry name" value="Spore Coat Polysaccharide Biosynthesis Protein SpsA, Chain A"/>
    <property type="match status" value="1"/>
</dbReference>
<name>A0ABY5ANJ6_9CYAN</name>
<evidence type="ECO:0000259" key="1">
    <source>
        <dbReference type="Pfam" id="PF00535"/>
    </source>
</evidence>